<dbReference type="eggNOG" id="COG0416">
    <property type="taxonomic scope" value="Bacteria"/>
</dbReference>
<dbReference type="GO" id="GO:0008654">
    <property type="term" value="P:phospholipid biosynthetic process"/>
    <property type="evidence" value="ECO:0007669"/>
    <property type="project" value="UniProtKB-KW"/>
</dbReference>
<dbReference type="EMBL" id="CP003614">
    <property type="protein sequence ID" value="AFZ05883.1"/>
    <property type="molecule type" value="Genomic_DNA"/>
</dbReference>
<keyword evidence="6 10" id="KW-0594">Phospholipid biosynthesis</keyword>
<comment type="subunit">
    <text evidence="9 10">Homodimer. Probably interacts with PlsY.</text>
</comment>
<comment type="pathway">
    <text evidence="10">Lipid metabolism; phospholipid metabolism.</text>
</comment>
<evidence type="ECO:0000313" key="11">
    <source>
        <dbReference type="EMBL" id="AFZ05883.1"/>
    </source>
</evidence>
<keyword evidence="11" id="KW-0012">Acyltransferase</keyword>
<dbReference type="PANTHER" id="PTHR30100:SF1">
    <property type="entry name" value="PHOSPHATE ACYLTRANSFERASE"/>
    <property type="match status" value="1"/>
</dbReference>
<dbReference type="NCBIfam" id="TIGR00182">
    <property type="entry name" value="plsX"/>
    <property type="match status" value="1"/>
</dbReference>
<keyword evidence="5 10" id="KW-0443">Lipid metabolism</keyword>
<dbReference type="KEGG" id="oni:Osc7112_1352"/>
<dbReference type="PATRIC" id="fig|179408.3.peg.1641"/>
<organism evidence="11 12">
    <name type="scientific">Phormidium nigroviride PCC 7112</name>
    <dbReference type="NCBI Taxonomy" id="179408"/>
    <lineage>
        <taxon>Bacteria</taxon>
        <taxon>Bacillati</taxon>
        <taxon>Cyanobacteriota</taxon>
        <taxon>Cyanophyceae</taxon>
        <taxon>Oscillatoriophycideae</taxon>
        <taxon>Oscillatoriales</taxon>
        <taxon>Oscillatoriaceae</taxon>
        <taxon>Phormidium</taxon>
    </lineage>
</organism>
<sequence>MSDRRSEWILVLYSDFWIHAPDFLVEFLVFLKHWSMGSTRARIAIDAMGGDHAPAEVVAGALKAQEELGVEILLVGDPQQIEDSLRQQDAIGRVSKGQLEIVPSEGAVEMHEEPLSALKRKPNASINVAMNLVKQQQADAVVSAGHSGAAMAAALLRLGRLPGIDRPAIGAVLPTMVPGSSVLILDVGANVDCRPKFLEQFALMGTIYSQCVLGVAEPKIGLLNIGEEPSKGNDAAVRTHQLLVDNPNIPFVGNAEGRDVLSGNFDVIVCDGFVGNVLLKFAEAVGEVVVQVLKEELAAGLKNQISAPLLQESLKGFKQRVDHVEHGGGLLLGVAGVCIISHGSSQAASIFNAIRLAKEAIDNQVLERIRSSNHQSALEQEAVN</sequence>
<evidence type="ECO:0000256" key="10">
    <source>
        <dbReference type="HAMAP-Rule" id="MF_00019"/>
    </source>
</evidence>
<dbReference type="AlphaFoldDB" id="K9VCJ4"/>
<dbReference type="PIRSF" id="PIRSF002465">
    <property type="entry name" value="Phsphlp_syn_PlsX"/>
    <property type="match status" value="1"/>
</dbReference>
<dbReference type="Proteomes" id="UP000010478">
    <property type="component" value="Chromosome"/>
</dbReference>
<evidence type="ECO:0000256" key="1">
    <source>
        <dbReference type="ARBA" id="ARBA00001232"/>
    </source>
</evidence>
<evidence type="ECO:0000256" key="7">
    <source>
        <dbReference type="ARBA" id="ARBA00023264"/>
    </source>
</evidence>
<dbReference type="Gene3D" id="3.40.718.10">
    <property type="entry name" value="Isopropylmalate Dehydrogenase"/>
    <property type="match status" value="1"/>
</dbReference>
<keyword evidence="4 10" id="KW-0808">Transferase</keyword>
<evidence type="ECO:0000256" key="6">
    <source>
        <dbReference type="ARBA" id="ARBA00023209"/>
    </source>
</evidence>
<dbReference type="SUPFAM" id="SSF53659">
    <property type="entry name" value="Isocitrate/Isopropylmalate dehydrogenase-like"/>
    <property type="match status" value="1"/>
</dbReference>
<evidence type="ECO:0000256" key="3">
    <source>
        <dbReference type="ARBA" id="ARBA00022516"/>
    </source>
</evidence>
<evidence type="ECO:0000256" key="5">
    <source>
        <dbReference type="ARBA" id="ARBA00023098"/>
    </source>
</evidence>
<evidence type="ECO:0000256" key="4">
    <source>
        <dbReference type="ARBA" id="ARBA00022679"/>
    </source>
</evidence>
<gene>
    <name evidence="10" type="primary">plsX</name>
    <name evidence="11" type="ORF">Osc7112_1352</name>
</gene>
<evidence type="ECO:0000256" key="8">
    <source>
        <dbReference type="ARBA" id="ARBA00024069"/>
    </source>
</evidence>
<keyword evidence="3 10" id="KW-0444">Lipid biosynthesis</keyword>
<comment type="subcellular location">
    <subcellularLocation>
        <location evidence="10">Cytoplasm</location>
    </subcellularLocation>
    <text evidence="10">Associated with the membrane possibly through PlsY.</text>
</comment>
<evidence type="ECO:0000256" key="9">
    <source>
        <dbReference type="ARBA" id="ARBA00046608"/>
    </source>
</evidence>
<dbReference type="GO" id="GO:0006633">
    <property type="term" value="P:fatty acid biosynthetic process"/>
    <property type="evidence" value="ECO:0007669"/>
    <property type="project" value="UniProtKB-UniRule"/>
</dbReference>
<dbReference type="HAMAP" id="MF_00019">
    <property type="entry name" value="PlsX"/>
    <property type="match status" value="1"/>
</dbReference>
<keyword evidence="2 10" id="KW-0963">Cytoplasm</keyword>
<dbReference type="InterPro" id="IPR012281">
    <property type="entry name" value="Phospholipid_synth_PlsX-like"/>
</dbReference>
<comment type="catalytic activity">
    <reaction evidence="1 10">
        <text>a fatty acyl-[ACP] + phosphate = an acyl phosphate + holo-[ACP]</text>
        <dbReference type="Rhea" id="RHEA:42292"/>
        <dbReference type="Rhea" id="RHEA-COMP:9685"/>
        <dbReference type="Rhea" id="RHEA-COMP:14125"/>
        <dbReference type="ChEBI" id="CHEBI:43474"/>
        <dbReference type="ChEBI" id="CHEBI:59918"/>
        <dbReference type="ChEBI" id="CHEBI:64479"/>
        <dbReference type="ChEBI" id="CHEBI:138651"/>
        <dbReference type="EC" id="2.3.1.274"/>
    </reaction>
</comment>
<dbReference type="GO" id="GO:0005737">
    <property type="term" value="C:cytoplasm"/>
    <property type="evidence" value="ECO:0007669"/>
    <property type="project" value="UniProtKB-SubCell"/>
</dbReference>
<keyword evidence="12" id="KW-1185">Reference proteome</keyword>
<accession>K9VCJ4</accession>
<evidence type="ECO:0000256" key="2">
    <source>
        <dbReference type="ARBA" id="ARBA00022490"/>
    </source>
</evidence>
<comment type="similarity">
    <text evidence="10">Belongs to the PlsX family.</text>
</comment>
<dbReference type="PANTHER" id="PTHR30100">
    <property type="entry name" value="FATTY ACID/PHOSPHOLIPID SYNTHESIS PROTEIN PLSX"/>
    <property type="match status" value="1"/>
</dbReference>
<dbReference type="Pfam" id="PF02504">
    <property type="entry name" value="FA_synthesis"/>
    <property type="match status" value="1"/>
</dbReference>
<reference evidence="11 12" key="1">
    <citation type="submission" date="2012-05" db="EMBL/GenBank/DDBJ databases">
        <title>Finished chromosome of genome of Oscillatoria sp. PCC 7112.</title>
        <authorList>
            <consortium name="US DOE Joint Genome Institute"/>
            <person name="Gugger M."/>
            <person name="Coursin T."/>
            <person name="Rippka R."/>
            <person name="Tandeau De Marsac N."/>
            <person name="Huntemann M."/>
            <person name="Wei C.-L."/>
            <person name="Han J."/>
            <person name="Detter J.C."/>
            <person name="Han C."/>
            <person name="Tapia R."/>
            <person name="Davenport K."/>
            <person name="Daligault H."/>
            <person name="Erkkila T."/>
            <person name="Gu W."/>
            <person name="Munk A.C.C."/>
            <person name="Teshima H."/>
            <person name="Xu Y."/>
            <person name="Chain P."/>
            <person name="Chen A."/>
            <person name="Krypides N."/>
            <person name="Mavromatis K."/>
            <person name="Markowitz V."/>
            <person name="Szeto E."/>
            <person name="Ivanova N."/>
            <person name="Mikhailova N."/>
            <person name="Ovchinnikova G."/>
            <person name="Pagani I."/>
            <person name="Pati A."/>
            <person name="Goodwin L."/>
            <person name="Peters L."/>
            <person name="Pitluck S."/>
            <person name="Woyke T."/>
            <person name="Kerfeld C."/>
        </authorList>
    </citation>
    <scope>NUCLEOTIDE SEQUENCE [LARGE SCALE GENOMIC DNA]</scope>
    <source>
        <strain evidence="11 12">PCC 7112</strain>
    </source>
</reference>
<proteinExistence type="inferred from homology"/>
<dbReference type="OrthoDB" id="9806408at2"/>
<protein>
    <recommendedName>
        <fullName evidence="8 10">Phosphate acyltransferase</fullName>
        <ecNumber evidence="8 10">2.3.1.274</ecNumber>
    </recommendedName>
    <alternativeName>
        <fullName evidence="10">Acyl-ACP phosphotransacylase</fullName>
    </alternativeName>
    <alternativeName>
        <fullName evidence="10">Acyl-[acyl-carrier-protein]--phosphate acyltransferase</fullName>
    </alternativeName>
    <alternativeName>
        <fullName evidence="10">Phosphate-acyl-ACP acyltransferase</fullName>
    </alternativeName>
</protein>
<dbReference type="UniPathway" id="UPA00085"/>
<dbReference type="STRING" id="179408.Osc7112_1352"/>
<comment type="function">
    <text evidence="10">Catalyzes the reversible formation of acyl-phosphate (acyl-PO(4)) from acyl-[acyl-carrier-protein] (acyl-ACP). This enzyme utilizes acyl-ACP as fatty acyl donor, but not acyl-CoA.</text>
</comment>
<evidence type="ECO:0000313" key="12">
    <source>
        <dbReference type="Proteomes" id="UP000010478"/>
    </source>
</evidence>
<dbReference type="HOGENOM" id="CLU_039379_1_1_3"/>
<name>K9VCJ4_9CYAN</name>
<keyword evidence="7 10" id="KW-1208">Phospholipid metabolism</keyword>
<dbReference type="GO" id="GO:0043811">
    <property type="term" value="F:phosphate:acyl-[acyl carrier protein] acyltransferase activity"/>
    <property type="evidence" value="ECO:0007669"/>
    <property type="project" value="UniProtKB-UniRule"/>
</dbReference>
<dbReference type="EC" id="2.3.1.274" evidence="8 10"/>
<dbReference type="InterPro" id="IPR003664">
    <property type="entry name" value="FA_synthesis"/>
</dbReference>